<dbReference type="Pfam" id="PF02897">
    <property type="entry name" value="Peptidase_S9_N"/>
    <property type="match status" value="1"/>
</dbReference>
<dbReference type="RefSeq" id="WP_127741702.1">
    <property type="nucleotide sequence ID" value="NZ_SACN01000001.1"/>
</dbReference>
<proteinExistence type="predicted"/>
<feature type="domain" description="Peptidase S9 prolyl oligopeptidase catalytic" evidence="6">
    <location>
        <begin position="500"/>
        <end position="709"/>
    </location>
</feature>
<keyword evidence="5" id="KW-0720">Serine protease</keyword>
<evidence type="ECO:0000259" key="7">
    <source>
        <dbReference type="Pfam" id="PF02897"/>
    </source>
</evidence>
<evidence type="ECO:0000259" key="6">
    <source>
        <dbReference type="Pfam" id="PF00326"/>
    </source>
</evidence>
<dbReference type="EC" id="3.4.21.26" evidence="2"/>
<gene>
    <name evidence="8" type="ORF">EOD43_05095</name>
</gene>
<dbReference type="SUPFAM" id="SSF53474">
    <property type="entry name" value="alpha/beta-Hydrolases"/>
    <property type="match status" value="1"/>
</dbReference>
<feature type="domain" description="Peptidase S9A N-terminal" evidence="7">
    <location>
        <begin position="34"/>
        <end position="432"/>
    </location>
</feature>
<dbReference type="InterPro" id="IPR051167">
    <property type="entry name" value="Prolyl_oligopep/macrocyclase"/>
</dbReference>
<comment type="catalytic activity">
    <reaction evidence="1">
        <text>Hydrolysis of Pro-|-Xaa &gt;&gt; Ala-|-Xaa in oligopeptides.</text>
        <dbReference type="EC" id="3.4.21.26"/>
    </reaction>
</comment>
<dbReference type="InterPro" id="IPR001375">
    <property type="entry name" value="Peptidase_S9_cat"/>
</dbReference>
<dbReference type="GO" id="GO:0004252">
    <property type="term" value="F:serine-type endopeptidase activity"/>
    <property type="evidence" value="ECO:0007669"/>
    <property type="project" value="UniProtKB-EC"/>
</dbReference>
<evidence type="ECO:0000256" key="3">
    <source>
        <dbReference type="ARBA" id="ARBA00022670"/>
    </source>
</evidence>
<dbReference type="Gene3D" id="3.40.50.1820">
    <property type="entry name" value="alpha/beta hydrolase"/>
    <property type="match status" value="1"/>
</dbReference>
<evidence type="ECO:0000256" key="4">
    <source>
        <dbReference type="ARBA" id="ARBA00022801"/>
    </source>
</evidence>
<evidence type="ECO:0000313" key="9">
    <source>
        <dbReference type="Proteomes" id="UP000282971"/>
    </source>
</evidence>
<dbReference type="PANTHER" id="PTHR42881:SF2">
    <property type="entry name" value="PROLYL ENDOPEPTIDASE"/>
    <property type="match status" value="1"/>
</dbReference>
<keyword evidence="3" id="KW-0645">Protease</keyword>
<protein>
    <recommendedName>
        <fullName evidence="2">prolyl oligopeptidase</fullName>
        <ecNumber evidence="2">3.4.21.26</ecNumber>
    </recommendedName>
</protein>
<evidence type="ECO:0000256" key="2">
    <source>
        <dbReference type="ARBA" id="ARBA00011897"/>
    </source>
</evidence>
<dbReference type="SUPFAM" id="SSF50993">
    <property type="entry name" value="Peptidase/esterase 'gauge' domain"/>
    <property type="match status" value="1"/>
</dbReference>
<organism evidence="8 9">
    <name type="scientific">Sphingomonas crocodyli</name>
    <dbReference type="NCBI Taxonomy" id="1979270"/>
    <lineage>
        <taxon>Bacteria</taxon>
        <taxon>Pseudomonadati</taxon>
        <taxon>Pseudomonadota</taxon>
        <taxon>Alphaproteobacteria</taxon>
        <taxon>Sphingomonadales</taxon>
        <taxon>Sphingomonadaceae</taxon>
        <taxon>Sphingomonas</taxon>
    </lineage>
</organism>
<dbReference type="GO" id="GO:0070012">
    <property type="term" value="F:oligopeptidase activity"/>
    <property type="evidence" value="ECO:0007669"/>
    <property type="project" value="TreeGrafter"/>
</dbReference>
<dbReference type="AlphaFoldDB" id="A0A437M6D6"/>
<dbReference type="OrthoDB" id="9801421at2"/>
<dbReference type="Proteomes" id="UP000282971">
    <property type="component" value="Unassembled WGS sequence"/>
</dbReference>
<keyword evidence="9" id="KW-1185">Reference proteome</keyword>
<dbReference type="InterPro" id="IPR006311">
    <property type="entry name" value="TAT_signal"/>
</dbReference>
<keyword evidence="4" id="KW-0378">Hydrolase</keyword>
<dbReference type="PRINTS" id="PR00862">
    <property type="entry name" value="PROLIGOPTASE"/>
</dbReference>
<dbReference type="InterPro" id="IPR023302">
    <property type="entry name" value="Pept_S9A_N"/>
</dbReference>
<dbReference type="EMBL" id="SACN01000001">
    <property type="protein sequence ID" value="RVT93268.1"/>
    <property type="molecule type" value="Genomic_DNA"/>
</dbReference>
<dbReference type="GO" id="GO:0005829">
    <property type="term" value="C:cytosol"/>
    <property type="evidence" value="ECO:0007669"/>
    <property type="project" value="TreeGrafter"/>
</dbReference>
<evidence type="ECO:0000256" key="5">
    <source>
        <dbReference type="ARBA" id="ARBA00022825"/>
    </source>
</evidence>
<evidence type="ECO:0000313" key="8">
    <source>
        <dbReference type="EMBL" id="RVT93268.1"/>
    </source>
</evidence>
<dbReference type="GO" id="GO:0006508">
    <property type="term" value="P:proteolysis"/>
    <property type="evidence" value="ECO:0007669"/>
    <property type="project" value="UniProtKB-KW"/>
</dbReference>
<sequence>MTQIDRRTALMAGSAALGLSLGGRLIAATAAAKPMTARVVPVVDDYWGTKVTDNYRWMEDPKDPDWTPFLKSQNEATRHVLDSIPGRKPLADRISALSGDAAATRRVAPAGDWLFYEQRPVGADNFKLFLKGKDGAVRTLIDPTVMKIGDAHVSLDWWEPSFDGKHIAYGLSPAGSEASVLHVMEVATGNVLPERIEKTDWGVTGWLPDGSGFFYTAFTGERGTPQYYLNSECRLHRLGTDAKADRVMVKRGLNPDIPLEEVQVGFVATNEGSSTLLIAVMDVRTEKAIWTADLADFVAGKAAVRKVAGFDDLVTETAMNGDDLYLLSVKGTSRGRVLLTSSKAPDLAKAREVVPEGNTVIEGLDAARDGVFVTIMDGGVNRLSKLSGGKVTPIALPFEGAVGNVFASSTRDGALLLLQGWLNPSGIWSVDAAGKVTDTGITPKPPIDTSPYEAKRGFATAKDGVKIPYTLIYRKGMKPTGANPVFATGYGAYQYSFSPRFSAALLPFLDAGGVYCGANVRGGGEYGRDWHKAGQKETKANTWRDLIAVCETLIADKVTSPKHLTISGTSAGGITVGRALTERPELFAGAISDVGWTNPIRYVAEQNVSDIDEWGPMVDAKSFRIMYDMDAYQAIKPGTLYPAVLCVTGATDPRVAPWHVAKFAARLQAATSSKNPVLLRVDFDAGHGVGSTRTQRDALAADMYSFALWRAGVKGFQPA</sequence>
<dbReference type="Pfam" id="PF00326">
    <property type="entry name" value="Peptidase_S9"/>
    <property type="match status" value="1"/>
</dbReference>
<dbReference type="InterPro" id="IPR002470">
    <property type="entry name" value="Peptidase_S9A"/>
</dbReference>
<dbReference type="Gene3D" id="2.130.10.120">
    <property type="entry name" value="Prolyl oligopeptidase, N-terminal domain"/>
    <property type="match status" value="1"/>
</dbReference>
<accession>A0A437M6D6</accession>
<reference evidence="8 9" key="1">
    <citation type="submission" date="2019-01" db="EMBL/GenBank/DDBJ databases">
        <authorList>
            <person name="Chen W.-M."/>
        </authorList>
    </citation>
    <scope>NUCLEOTIDE SEQUENCE [LARGE SCALE GENOMIC DNA]</scope>
    <source>
        <strain evidence="8 9">CCP-7</strain>
    </source>
</reference>
<dbReference type="PANTHER" id="PTHR42881">
    <property type="entry name" value="PROLYL ENDOPEPTIDASE"/>
    <property type="match status" value="1"/>
</dbReference>
<dbReference type="InterPro" id="IPR029058">
    <property type="entry name" value="AB_hydrolase_fold"/>
</dbReference>
<comment type="caution">
    <text evidence="8">The sequence shown here is derived from an EMBL/GenBank/DDBJ whole genome shotgun (WGS) entry which is preliminary data.</text>
</comment>
<name>A0A437M6D6_9SPHN</name>
<dbReference type="PROSITE" id="PS51318">
    <property type="entry name" value="TAT"/>
    <property type="match status" value="1"/>
</dbReference>
<evidence type="ECO:0000256" key="1">
    <source>
        <dbReference type="ARBA" id="ARBA00001070"/>
    </source>
</evidence>